<dbReference type="AlphaFoldDB" id="A0A839IVQ6"/>
<name>A0A839IVQ6_9GAMM</name>
<dbReference type="GO" id="GO:0005829">
    <property type="term" value="C:cytosol"/>
    <property type="evidence" value="ECO:0007669"/>
    <property type="project" value="TreeGrafter"/>
</dbReference>
<dbReference type="Pfam" id="PF00072">
    <property type="entry name" value="Response_reg"/>
    <property type="match status" value="1"/>
</dbReference>
<feature type="domain" description="OmpR/PhoB-type" evidence="5">
    <location>
        <begin position="147"/>
        <end position="246"/>
    </location>
</feature>
<dbReference type="GO" id="GO:0032993">
    <property type="term" value="C:protein-DNA complex"/>
    <property type="evidence" value="ECO:0007669"/>
    <property type="project" value="TreeGrafter"/>
</dbReference>
<sequence>MLNLLLVEDDKHLANGLATLIRHNGYHCTVFNSAEEAMNHCDSNRPDLCVLDRNLPGQSGNELCLYLKQQWPELPVLILSACNAERDRVDALLLGADDYVGKPFSIPELLARIQTMARRIPLLQAPKKSSADLPHVAAPVTRARSDSKRFMMDDLTICPDSMRAYRNEQSIDLTPRELKVLQQLYQHAGSVITRDRLFDIGWGRDYLPESRALDQSIAVLRGKVERDARKPRIIRTARGAGYRYDPPGTL</sequence>
<dbReference type="Gene3D" id="6.10.250.690">
    <property type="match status" value="1"/>
</dbReference>
<feature type="domain" description="Response regulatory" evidence="4">
    <location>
        <begin position="3"/>
        <end position="117"/>
    </location>
</feature>
<organism evidence="6 7">
    <name type="scientific">Oceanospirillum sediminis</name>
    <dbReference type="NCBI Taxonomy" id="2760088"/>
    <lineage>
        <taxon>Bacteria</taxon>
        <taxon>Pseudomonadati</taxon>
        <taxon>Pseudomonadota</taxon>
        <taxon>Gammaproteobacteria</taxon>
        <taxon>Oceanospirillales</taxon>
        <taxon>Oceanospirillaceae</taxon>
        <taxon>Oceanospirillum</taxon>
    </lineage>
</organism>
<keyword evidence="1 3" id="KW-0238">DNA-binding</keyword>
<dbReference type="InterPro" id="IPR039420">
    <property type="entry name" value="WalR-like"/>
</dbReference>
<evidence type="ECO:0000259" key="5">
    <source>
        <dbReference type="PROSITE" id="PS51755"/>
    </source>
</evidence>
<evidence type="ECO:0000256" key="2">
    <source>
        <dbReference type="PROSITE-ProRule" id="PRU00169"/>
    </source>
</evidence>
<dbReference type="GO" id="GO:0000156">
    <property type="term" value="F:phosphorelay response regulator activity"/>
    <property type="evidence" value="ECO:0007669"/>
    <property type="project" value="TreeGrafter"/>
</dbReference>
<accession>A0A839IVQ6</accession>
<dbReference type="SUPFAM" id="SSF52172">
    <property type="entry name" value="CheY-like"/>
    <property type="match status" value="1"/>
</dbReference>
<dbReference type="InterPro" id="IPR001867">
    <property type="entry name" value="OmpR/PhoB-type_DNA-bd"/>
</dbReference>
<dbReference type="GO" id="GO:0000976">
    <property type="term" value="F:transcription cis-regulatory region binding"/>
    <property type="evidence" value="ECO:0007669"/>
    <property type="project" value="TreeGrafter"/>
</dbReference>
<evidence type="ECO:0000259" key="4">
    <source>
        <dbReference type="PROSITE" id="PS50110"/>
    </source>
</evidence>
<evidence type="ECO:0000313" key="7">
    <source>
        <dbReference type="Proteomes" id="UP000565262"/>
    </source>
</evidence>
<feature type="modified residue" description="4-aspartylphosphate" evidence="2">
    <location>
        <position position="52"/>
    </location>
</feature>
<evidence type="ECO:0000313" key="6">
    <source>
        <dbReference type="EMBL" id="MBB1488704.1"/>
    </source>
</evidence>
<evidence type="ECO:0000256" key="3">
    <source>
        <dbReference type="PROSITE-ProRule" id="PRU01091"/>
    </source>
</evidence>
<dbReference type="CDD" id="cd17574">
    <property type="entry name" value="REC_OmpR"/>
    <property type="match status" value="1"/>
</dbReference>
<dbReference type="PANTHER" id="PTHR48111">
    <property type="entry name" value="REGULATOR OF RPOS"/>
    <property type="match status" value="1"/>
</dbReference>
<evidence type="ECO:0000256" key="1">
    <source>
        <dbReference type="ARBA" id="ARBA00023125"/>
    </source>
</evidence>
<dbReference type="InterPro" id="IPR036388">
    <property type="entry name" value="WH-like_DNA-bd_sf"/>
</dbReference>
<dbReference type="PROSITE" id="PS51755">
    <property type="entry name" value="OMPR_PHOB"/>
    <property type="match status" value="1"/>
</dbReference>
<dbReference type="Gene3D" id="3.40.50.2300">
    <property type="match status" value="1"/>
</dbReference>
<dbReference type="SMART" id="SM00448">
    <property type="entry name" value="REC"/>
    <property type="match status" value="1"/>
</dbReference>
<dbReference type="CDD" id="cd00383">
    <property type="entry name" value="trans_reg_C"/>
    <property type="match status" value="1"/>
</dbReference>
<comment type="caution">
    <text evidence="6">The sequence shown here is derived from an EMBL/GenBank/DDBJ whole genome shotgun (WGS) entry which is preliminary data.</text>
</comment>
<dbReference type="Proteomes" id="UP000565262">
    <property type="component" value="Unassembled WGS sequence"/>
</dbReference>
<keyword evidence="2" id="KW-0597">Phosphoprotein</keyword>
<keyword evidence="7" id="KW-1185">Reference proteome</keyword>
<dbReference type="InterPro" id="IPR011006">
    <property type="entry name" value="CheY-like_superfamily"/>
</dbReference>
<protein>
    <submittedName>
        <fullName evidence="6">Response regulator transcription factor</fullName>
    </submittedName>
</protein>
<dbReference type="Pfam" id="PF00486">
    <property type="entry name" value="Trans_reg_C"/>
    <property type="match status" value="1"/>
</dbReference>
<dbReference type="EMBL" id="JACJFM010000033">
    <property type="protein sequence ID" value="MBB1488704.1"/>
    <property type="molecule type" value="Genomic_DNA"/>
</dbReference>
<dbReference type="RefSeq" id="WP_182810474.1">
    <property type="nucleotide sequence ID" value="NZ_JACJFM010000033.1"/>
</dbReference>
<proteinExistence type="predicted"/>
<dbReference type="PANTHER" id="PTHR48111:SF11">
    <property type="entry name" value="TWO-COMPONENT RESPONSE REGULATOR"/>
    <property type="match status" value="1"/>
</dbReference>
<dbReference type="SMART" id="SM00862">
    <property type="entry name" value="Trans_reg_C"/>
    <property type="match status" value="1"/>
</dbReference>
<dbReference type="InterPro" id="IPR001789">
    <property type="entry name" value="Sig_transdc_resp-reg_receiver"/>
</dbReference>
<dbReference type="Gene3D" id="1.10.10.10">
    <property type="entry name" value="Winged helix-like DNA-binding domain superfamily/Winged helix DNA-binding domain"/>
    <property type="match status" value="1"/>
</dbReference>
<dbReference type="PROSITE" id="PS50110">
    <property type="entry name" value="RESPONSE_REGULATORY"/>
    <property type="match status" value="1"/>
</dbReference>
<dbReference type="GO" id="GO:0006355">
    <property type="term" value="P:regulation of DNA-templated transcription"/>
    <property type="evidence" value="ECO:0007669"/>
    <property type="project" value="InterPro"/>
</dbReference>
<gene>
    <name evidence="6" type="ORF">H4O21_19030</name>
</gene>
<feature type="DNA-binding region" description="OmpR/PhoB-type" evidence="3">
    <location>
        <begin position="147"/>
        <end position="246"/>
    </location>
</feature>
<reference evidence="6 7" key="1">
    <citation type="submission" date="2020-08" db="EMBL/GenBank/DDBJ databases">
        <title>Oceanospirillum sp. nov. isolated from marine sediment.</title>
        <authorList>
            <person name="Ji X."/>
        </authorList>
    </citation>
    <scope>NUCLEOTIDE SEQUENCE [LARGE SCALE GENOMIC DNA]</scope>
    <source>
        <strain evidence="6 7">D5</strain>
    </source>
</reference>